<accession>A0A849VNW7</accession>
<gene>
    <name evidence="1" type="ORF">HQ945_00955</name>
</gene>
<evidence type="ECO:0000313" key="2">
    <source>
        <dbReference type="Proteomes" id="UP000550508"/>
    </source>
</evidence>
<keyword evidence="1" id="KW-0808">Transferase</keyword>
<reference evidence="1 2" key="1">
    <citation type="submission" date="2020-05" db="EMBL/GenBank/DDBJ databases">
        <authorList>
            <person name="Kim M.K."/>
        </authorList>
    </citation>
    <scope>NUCLEOTIDE SEQUENCE [LARGE SCALE GENOMIC DNA]</scope>
    <source>
        <strain evidence="1 2">BT25</strain>
    </source>
</reference>
<dbReference type="GO" id="GO:0009007">
    <property type="term" value="F:site-specific DNA-methyltransferase (adenine-specific) activity"/>
    <property type="evidence" value="ECO:0007669"/>
    <property type="project" value="InterPro"/>
</dbReference>
<keyword evidence="2" id="KW-1185">Reference proteome</keyword>
<dbReference type="GO" id="GO:0032259">
    <property type="term" value="P:methylation"/>
    <property type="evidence" value="ECO:0007669"/>
    <property type="project" value="UniProtKB-KW"/>
</dbReference>
<dbReference type="InterPro" id="IPR008593">
    <property type="entry name" value="Dam_MeTrfase"/>
</dbReference>
<dbReference type="EMBL" id="JABUMX010000001">
    <property type="protein sequence ID" value="NTS29810.1"/>
    <property type="molecule type" value="Genomic_DNA"/>
</dbReference>
<name>A0A849VNW7_9HYPH</name>
<dbReference type="Proteomes" id="UP000550508">
    <property type="component" value="Unassembled WGS sequence"/>
</dbReference>
<organism evidence="1 2">
    <name type="scientific">Phyllobacterium pellucidum</name>
    <dbReference type="NCBI Taxonomy" id="2740464"/>
    <lineage>
        <taxon>Bacteria</taxon>
        <taxon>Pseudomonadati</taxon>
        <taxon>Pseudomonadota</taxon>
        <taxon>Alphaproteobacteria</taxon>
        <taxon>Hyphomicrobiales</taxon>
        <taxon>Phyllobacteriaceae</taxon>
        <taxon>Phyllobacterium</taxon>
    </lineage>
</organism>
<dbReference type="Pfam" id="PF05869">
    <property type="entry name" value="Dam"/>
    <property type="match status" value="1"/>
</dbReference>
<keyword evidence="1" id="KW-0489">Methyltransferase</keyword>
<dbReference type="RefSeq" id="WP_174207574.1">
    <property type="nucleotide sequence ID" value="NZ_JABUMX010000001.1"/>
</dbReference>
<evidence type="ECO:0000313" key="1">
    <source>
        <dbReference type="EMBL" id="NTS29810.1"/>
    </source>
</evidence>
<proteinExistence type="predicted"/>
<dbReference type="GO" id="GO:0009307">
    <property type="term" value="P:DNA restriction-modification system"/>
    <property type="evidence" value="ECO:0007669"/>
    <property type="project" value="InterPro"/>
</dbReference>
<sequence>MVARPHWEAIGKCDEWDTPSYVIQAFGDTFDMDVAHPANRPTSVPCKNWISELSLLKPWRGFIWCNPPFGQRNGLDPWLTRFIDHGNGIALTPDRTSAPWFQRHAPHADLLLFVRKKIQFTRPDGTVGKQPNCGTCLWAKGERGVRALVHARDCGLGMLVTPS</sequence>
<dbReference type="AlphaFoldDB" id="A0A849VNW7"/>
<comment type="caution">
    <text evidence="1">The sequence shown here is derived from an EMBL/GenBank/DDBJ whole genome shotgun (WGS) entry which is preliminary data.</text>
</comment>
<protein>
    <submittedName>
        <fullName evidence="1">Adenine methyltransferase</fullName>
    </submittedName>
</protein>
<dbReference type="GO" id="GO:0003677">
    <property type="term" value="F:DNA binding"/>
    <property type="evidence" value="ECO:0007669"/>
    <property type="project" value="InterPro"/>
</dbReference>